<evidence type="ECO:0000259" key="1">
    <source>
        <dbReference type="Pfam" id="PF00350"/>
    </source>
</evidence>
<organism evidence="2 3">
    <name type="scientific">Moumouvirus goulette</name>
    <dbReference type="NCBI Taxonomy" id="1247379"/>
    <lineage>
        <taxon>Viruses</taxon>
        <taxon>Varidnaviria</taxon>
        <taxon>Bamfordvirae</taxon>
        <taxon>Nucleocytoviricota</taxon>
        <taxon>Megaviricetes</taxon>
        <taxon>Imitervirales</taxon>
        <taxon>Mimiviridae</taxon>
        <taxon>Megamimivirinae</taxon>
        <taxon>Moumouvirus</taxon>
        <taxon>Moumouvirus goulettemassiliense</taxon>
    </lineage>
</organism>
<evidence type="ECO:0000313" key="2">
    <source>
        <dbReference type="EMBL" id="AGF85073.1"/>
    </source>
</evidence>
<dbReference type="InterPro" id="IPR045063">
    <property type="entry name" value="Dynamin_N"/>
</dbReference>
<evidence type="ECO:0000313" key="3">
    <source>
        <dbReference type="Proteomes" id="UP000241071"/>
    </source>
</evidence>
<keyword evidence="3" id="KW-1185">Reference proteome</keyword>
<gene>
    <name evidence="2" type="ORF">glt_00264</name>
</gene>
<feature type="domain" description="Dynamin N-terminal" evidence="1">
    <location>
        <begin position="10"/>
        <end position="177"/>
    </location>
</feature>
<name>M1PGF4_9VIRU</name>
<proteinExistence type="predicted"/>
<accession>M1PGF4</accession>
<dbReference type="CDD" id="cd00882">
    <property type="entry name" value="Ras_like_GTPase"/>
    <property type="match status" value="1"/>
</dbReference>
<dbReference type="Pfam" id="PF00350">
    <property type="entry name" value="Dynamin_N"/>
    <property type="match status" value="1"/>
</dbReference>
<dbReference type="EMBL" id="KC008572">
    <property type="protein sequence ID" value="AGF85073.1"/>
    <property type="molecule type" value="Genomic_DNA"/>
</dbReference>
<dbReference type="Gene3D" id="3.40.50.300">
    <property type="entry name" value="P-loop containing nucleotide triphosphate hydrolases"/>
    <property type="match status" value="1"/>
</dbReference>
<reference evidence="2 3" key="1">
    <citation type="submission" date="2012-10" db="EMBL/GenBank/DDBJ databases">
        <title>Complete genome sequence of Moumouvirus goulette.</title>
        <authorList>
            <person name="Fournous G."/>
            <person name="Bougalmi M."/>
            <person name="Colson P."/>
        </authorList>
    </citation>
    <scope>NUCLEOTIDE SEQUENCE [LARGE SCALE GENOMIC DNA]</scope>
</reference>
<dbReference type="Proteomes" id="UP000241071">
    <property type="component" value="Segment"/>
</dbReference>
<sequence>MEIDQIEINIAVFGPISVGKSTLVNTILNNKLSLTGQVKTTVLPQVYFDKNSTFSLETINKINENKTQKYINSIDLFKSSYFEPIFHNINGVNKFFDEEFFNNDNHLIKFNIWDMPGFDDTNDCEIFKSWLFKNFQLFDIIIYMTDINMGLNELSYFDYFKESVTHHNFKMICLLNKCDEMFFDSEIGKLVFDNNIHENMYIKINNLISQFIEDKEIEEYKITPFIPISLKKFTDCHDYEYSNEMDCSKIGFDNIKTIVQNIILTSKYFFSSKHIVRCLENNKIKTIQDVMKCLRIINKFNVYNFIDININILFWKRIKEIIIQHENDIIRKCVLMCEKKINTEDFDKIHTEIQEYLAFFVSVANINEFENYPAELLKYHKTKLTSNLLNIYDELARLEYKGQVFICPSSLLIFLEIIKTHIPEEFDEYAIKFLMIHSDVKFFTESYEKKLLLMVDYISKNISTEKSINQYLTPICQILTNKQYHIKIKLIENYFIYLVQIKKYLKNLTEKIYFLKKNINPIDILYEITKKNISIYLSDTSISNFYRQELHHSNIDKTYTKFICGKNKDTNIDFEKKLLSCLVKN</sequence>
<dbReference type="SUPFAM" id="SSF52540">
    <property type="entry name" value="P-loop containing nucleoside triphosphate hydrolases"/>
    <property type="match status" value="1"/>
</dbReference>
<protein>
    <recommendedName>
        <fullName evidence="1">Dynamin N-terminal domain-containing protein</fullName>
    </recommendedName>
</protein>
<dbReference type="InterPro" id="IPR027417">
    <property type="entry name" value="P-loop_NTPase"/>
</dbReference>